<dbReference type="RefSeq" id="XP_035688326.1">
    <property type="nucleotide sequence ID" value="XM_035832433.1"/>
</dbReference>
<feature type="compositionally biased region" description="Basic residues" evidence="4">
    <location>
        <begin position="887"/>
        <end position="898"/>
    </location>
</feature>
<reference evidence="8" key="1">
    <citation type="journal article" date="2020" name="Nat. Ecol. Evol.">
        <title>Deeply conserved synteny resolves early events in vertebrate evolution.</title>
        <authorList>
            <person name="Simakov O."/>
            <person name="Marletaz F."/>
            <person name="Yue J.X."/>
            <person name="O'Connell B."/>
            <person name="Jenkins J."/>
            <person name="Brandt A."/>
            <person name="Calef R."/>
            <person name="Tung C.H."/>
            <person name="Huang T.K."/>
            <person name="Schmutz J."/>
            <person name="Satoh N."/>
            <person name="Yu J.K."/>
            <person name="Putnam N.H."/>
            <person name="Green R.E."/>
            <person name="Rokhsar D.S."/>
        </authorList>
    </citation>
    <scope>NUCLEOTIDE SEQUENCE [LARGE SCALE GENOMIC DNA]</scope>
    <source>
        <strain evidence="8">S238N-H82</strain>
    </source>
</reference>
<dbReference type="Gene3D" id="3.80.10.10">
    <property type="entry name" value="Ribonuclease Inhibitor"/>
    <property type="match status" value="4"/>
</dbReference>
<dbReference type="SUPFAM" id="SSF52058">
    <property type="entry name" value="L domain-like"/>
    <property type="match status" value="2"/>
</dbReference>
<dbReference type="PANTHER" id="PTHR24369">
    <property type="entry name" value="ANTIGEN BSP, PUTATIVE-RELATED"/>
    <property type="match status" value="1"/>
</dbReference>
<feature type="domain" description="LRRCT" evidence="7">
    <location>
        <begin position="743"/>
        <end position="797"/>
    </location>
</feature>
<dbReference type="RefSeq" id="XP_035688327.1">
    <property type="nucleotide sequence ID" value="XM_035832434.1"/>
</dbReference>
<proteinExistence type="predicted"/>
<dbReference type="FunFam" id="3.80.10.10:FF:001164">
    <property type="entry name" value="GH01279p"/>
    <property type="match status" value="1"/>
</dbReference>
<dbReference type="SMART" id="SM00364">
    <property type="entry name" value="LRR_BAC"/>
    <property type="match status" value="6"/>
</dbReference>
<feature type="region of interest" description="Disordered" evidence="4">
    <location>
        <begin position="833"/>
        <end position="898"/>
    </location>
</feature>
<dbReference type="SMART" id="SM00365">
    <property type="entry name" value="LRR_SD22"/>
    <property type="match status" value="7"/>
</dbReference>
<sequence>MPRARLLFLLPLVTILSLAHACPDPCYCVVRHVWCHEARLTELPAGIEPTVHYLDFGGNDISRLPPMSLMPYPNLRSVILGKNRLSYIPDYTFGNLTFIDTLYLDNNNISKVAENGFKGLGGLRTLGLSGNRLTEVPSVALRQVRNLRHLDLSDNNIHNLVQHSFADVPFLETLNLSSNCIERIDRESICSLRRMKYLDLSNACLYQVPRQALVRLDQLQSLNLAGNNLKRISVFAFGAQTYLKSLDLSMNKITYVSPDAFINGCSLQKLSLQGNSLSAVPTKAFKPMKNLENVQLGHNRIRRVAPGELDGVPTVKVLGLDGNQIRSVSSRLLTRLPRFQALDISDNPLSCDCNLDKFLRWADRKLISVTHSEAGWRPYRQTCDAAATAAPVPEQEPCPAQCRCLRGPFSFCGASDTAAQYVSVTCNRQGPWELASVPSGLPTRTRNLYLDGNKIAVVREEQLLGVPELEALSLQKNQLTEVPTDALRAVPNLKYLLLANNPISEVPAFAFAWVPGLTSLNLANTSLTAVPSKALRLPQNLTTLQISGYIKRLKAVNFVGMSSLEILVMDHNCFKSIDDETFEPLVKLVRLGLSNACLRDIPVLQLERLPQLLYLDLSKNSIADVLDGAFISNPRLRELNLANNEISQIASSAFVGLAELQKLDMRHNRLPSVHMDALLAMAGNLEILDYSFNRIRKVPDLSVMPQLTEVYLDHNELGYLNTSYGREKDILYHPVELLSLDYNPLICDCRARDLRRWMDSKQIDLSPLRGFQGTWCAAPERLYGRSLKSVFPGELCLNGQDKRTRYQTEPQPFFPTSGIHDEISTLLDQVLGREDEKPESDQSEVSASDGSQSEESKGTPQSSVDQVMSRLRDLSSRMSKIDGLLARLRKKPQQRSRR</sequence>
<feature type="compositionally biased region" description="Polar residues" evidence="4">
    <location>
        <begin position="843"/>
        <end position="866"/>
    </location>
</feature>
<dbReference type="GeneID" id="118424018"/>
<dbReference type="KEGG" id="bfo:118424018"/>
<dbReference type="OrthoDB" id="643377at2759"/>
<dbReference type="GO" id="GO:0005886">
    <property type="term" value="C:plasma membrane"/>
    <property type="evidence" value="ECO:0000318"/>
    <property type="project" value="GO_Central"/>
</dbReference>
<reference evidence="9 10" key="2">
    <citation type="submission" date="2025-04" db="UniProtKB">
        <authorList>
            <consortium name="RefSeq"/>
        </authorList>
    </citation>
    <scope>IDENTIFICATION</scope>
    <source>
        <strain evidence="9 10">S238N-H82</strain>
        <tissue evidence="9 10">Testes</tissue>
    </source>
</reference>
<keyword evidence="1" id="KW-0433">Leucine-rich repeat</keyword>
<dbReference type="PANTHER" id="PTHR24369:SF210">
    <property type="entry name" value="CHAOPTIN-RELATED"/>
    <property type="match status" value="1"/>
</dbReference>
<organism evidence="8 9">
    <name type="scientific">Branchiostoma floridae</name>
    <name type="common">Florida lancelet</name>
    <name type="synonym">Amphioxus</name>
    <dbReference type="NCBI Taxonomy" id="7739"/>
    <lineage>
        <taxon>Eukaryota</taxon>
        <taxon>Metazoa</taxon>
        <taxon>Chordata</taxon>
        <taxon>Cephalochordata</taxon>
        <taxon>Leptocardii</taxon>
        <taxon>Amphioxiformes</taxon>
        <taxon>Branchiostomatidae</taxon>
        <taxon>Branchiostoma</taxon>
    </lineage>
</organism>
<evidence type="ECO:0000313" key="8">
    <source>
        <dbReference type="Proteomes" id="UP000001554"/>
    </source>
</evidence>
<dbReference type="SMART" id="SM00082">
    <property type="entry name" value="LRRCT"/>
    <property type="match status" value="2"/>
</dbReference>
<dbReference type="GO" id="GO:0038023">
    <property type="term" value="F:signaling receptor activity"/>
    <property type="evidence" value="ECO:0000318"/>
    <property type="project" value="GO_Central"/>
</dbReference>
<dbReference type="Proteomes" id="UP000001554">
    <property type="component" value="Chromosome 10"/>
</dbReference>
<keyword evidence="2 5" id="KW-0732">Signal</keyword>
<evidence type="ECO:0000313" key="10">
    <source>
        <dbReference type="RefSeq" id="XP_035688327.1"/>
    </source>
</evidence>
<dbReference type="InterPro" id="IPR003591">
    <property type="entry name" value="Leu-rich_rpt_typical-subtyp"/>
</dbReference>
<dbReference type="SMART" id="SM00013">
    <property type="entry name" value="LRRNT"/>
    <property type="match status" value="2"/>
</dbReference>
<evidence type="ECO:0000259" key="7">
    <source>
        <dbReference type="SMART" id="SM00082"/>
    </source>
</evidence>
<accession>A0A9J7N1S5</accession>
<evidence type="ECO:0000259" key="6">
    <source>
        <dbReference type="SMART" id="SM00013"/>
    </source>
</evidence>
<evidence type="ECO:0000256" key="5">
    <source>
        <dbReference type="SAM" id="SignalP"/>
    </source>
</evidence>
<dbReference type="InterPro" id="IPR000372">
    <property type="entry name" value="LRRNT"/>
</dbReference>
<feature type="signal peptide" evidence="5">
    <location>
        <begin position="1"/>
        <end position="21"/>
    </location>
</feature>
<feature type="chain" id="PRO_5044699090" evidence="5">
    <location>
        <begin position="22"/>
        <end position="898"/>
    </location>
</feature>
<protein>
    <submittedName>
        <fullName evidence="9 10">Chondroadherin-like protein</fullName>
    </submittedName>
</protein>
<keyword evidence="3" id="KW-0677">Repeat</keyword>
<feature type="domain" description="LRRNT" evidence="6">
    <location>
        <begin position="21"/>
        <end position="53"/>
    </location>
</feature>
<evidence type="ECO:0000256" key="2">
    <source>
        <dbReference type="ARBA" id="ARBA00022729"/>
    </source>
</evidence>
<gene>
    <name evidence="9 10" type="primary">LOC118424018</name>
</gene>
<dbReference type="SMART" id="SM00369">
    <property type="entry name" value="LRR_TYP"/>
    <property type="match status" value="20"/>
</dbReference>
<dbReference type="PROSITE" id="PS51450">
    <property type="entry name" value="LRR"/>
    <property type="match status" value="7"/>
</dbReference>
<dbReference type="AlphaFoldDB" id="A0A9J7N1S5"/>
<evidence type="ECO:0000256" key="1">
    <source>
        <dbReference type="ARBA" id="ARBA00022614"/>
    </source>
</evidence>
<dbReference type="OMA" id="SCKCASA"/>
<feature type="domain" description="LRRCT" evidence="7">
    <location>
        <begin position="347"/>
        <end position="403"/>
    </location>
</feature>
<keyword evidence="8" id="KW-1185">Reference proteome</keyword>
<dbReference type="InterPro" id="IPR032675">
    <property type="entry name" value="LRR_dom_sf"/>
</dbReference>
<feature type="domain" description="LRRNT" evidence="6">
    <location>
        <begin position="397"/>
        <end position="447"/>
    </location>
</feature>
<dbReference type="InterPro" id="IPR000483">
    <property type="entry name" value="Cys-rich_flank_reg_C"/>
</dbReference>
<dbReference type="Pfam" id="PF13855">
    <property type="entry name" value="LRR_8"/>
    <property type="match status" value="6"/>
</dbReference>
<evidence type="ECO:0000256" key="3">
    <source>
        <dbReference type="ARBA" id="ARBA00022737"/>
    </source>
</evidence>
<evidence type="ECO:0000256" key="4">
    <source>
        <dbReference type="SAM" id="MobiDB-lite"/>
    </source>
</evidence>
<dbReference type="InterPro" id="IPR050541">
    <property type="entry name" value="LRR_TM_domain-containing"/>
</dbReference>
<name>A0A9J7N1S5_BRAFL</name>
<evidence type="ECO:0000313" key="9">
    <source>
        <dbReference type="RefSeq" id="XP_035688326.1"/>
    </source>
</evidence>
<dbReference type="InterPro" id="IPR001611">
    <property type="entry name" value="Leu-rich_rpt"/>
</dbReference>